<evidence type="ECO:0000259" key="1">
    <source>
        <dbReference type="Pfam" id="PF04991"/>
    </source>
</evidence>
<protein>
    <recommendedName>
        <fullName evidence="1">LicD/FKTN/FKRP nucleotidyltransferase domain-containing protein</fullName>
    </recommendedName>
</protein>
<evidence type="ECO:0000313" key="2">
    <source>
        <dbReference type="EMBL" id="MVX61057.1"/>
    </source>
</evidence>
<dbReference type="InterPro" id="IPR052942">
    <property type="entry name" value="LPS_cholinephosphotransferase"/>
</dbReference>
<dbReference type="AlphaFoldDB" id="A0A6N8JPI3"/>
<accession>A0A6N8JPI3</accession>
<evidence type="ECO:0000313" key="3">
    <source>
        <dbReference type="Proteomes" id="UP000463388"/>
    </source>
</evidence>
<organism evidence="2 3">
    <name type="scientific">Adlercreutzia mucosicola</name>
    <dbReference type="NCBI Taxonomy" id="580026"/>
    <lineage>
        <taxon>Bacteria</taxon>
        <taxon>Bacillati</taxon>
        <taxon>Actinomycetota</taxon>
        <taxon>Coriobacteriia</taxon>
        <taxon>Eggerthellales</taxon>
        <taxon>Eggerthellaceae</taxon>
        <taxon>Adlercreutzia</taxon>
    </lineage>
</organism>
<dbReference type="EMBL" id="WSRR01000013">
    <property type="protein sequence ID" value="MVX61057.1"/>
    <property type="molecule type" value="Genomic_DNA"/>
</dbReference>
<dbReference type="PANTHER" id="PTHR43404:SF2">
    <property type="entry name" value="LIPOPOLYSACCHARIDE CHOLINEPHOSPHOTRANSFERASE LICD"/>
    <property type="match status" value="1"/>
</dbReference>
<dbReference type="GO" id="GO:0009100">
    <property type="term" value="P:glycoprotein metabolic process"/>
    <property type="evidence" value="ECO:0007669"/>
    <property type="project" value="UniProtKB-ARBA"/>
</dbReference>
<feature type="domain" description="LicD/FKTN/FKRP nucleotidyltransferase" evidence="1">
    <location>
        <begin position="54"/>
        <end position="279"/>
    </location>
</feature>
<comment type="caution">
    <text evidence="2">The sequence shown here is derived from an EMBL/GenBank/DDBJ whole genome shotgun (WGS) entry which is preliminary data.</text>
</comment>
<dbReference type="Pfam" id="PF04991">
    <property type="entry name" value="LicD"/>
    <property type="match status" value="1"/>
</dbReference>
<name>A0A6N8JPI3_9ACTN</name>
<proteinExistence type="predicted"/>
<reference evidence="2 3" key="1">
    <citation type="submission" date="2019-12" db="EMBL/GenBank/DDBJ databases">
        <title>Microbes associate with the intestines of laboratory mice.</title>
        <authorList>
            <person name="Navarre W."/>
            <person name="Wong E."/>
        </authorList>
    </citation>
    <scope>NUCLEOTIDE SEQUENCE [LARGE SCALE GENOMIC DNA]</scope>
    <source>
        <strain evidence="2 3">NM66_B29</strain>
    </source>
</reference>
<gene>
    <name evidence="2" type="ORF">GKZ27_06280</name>
</gene>
<dbReference type="PANTHER" id="PTHR43404">
    <property type="entry name" value="LIPOPOLYSACCHARIDE CHOLINEPHOSPHOTRANSFERASE LICD"/>
    <property type="match status" value="1"/>
</dbReference>
<dbReference type="Proteomes" id="UP000463388">
    <property type="component" value="Unassembled WGS sequence"/>
</dbReference>
<sequence>MLSMELPITSPLRVQCARLLPIEECERRMGMEQCDLEAVKAIELEMLDEFLRLAKKHDIEYFLTAGTCLGAIRHSGFIPWDDDIDIGMSRSEYERFALIAQSELNDRFVYQTMDTEPGCGFVFGKIRAKDTILSENCSYHLPMSQGVWLDIFPFDEIPDDLGKQRALYRRVGFLRNLYIVKCGYRIPEGRGPLFSIMYYGAKCVAAFVPRHKLIARLKSAMTSYKGETTKNLYNYGTAYPAGKELIPRRVLFECAESRFEGRSCRVPGDADAFLSSLYGDYMTLPPKEKRVGGMHHIHEFADHRNR</sequence>
<dbReference type="InterPro" id="IPR007074">
    <property type="entry name" value="LicD/FKTN/FKRP_NTP_transf"/>
</dbReference>
<keyword evidence="3" id="KW-1185">Reference proteome</keyword>